<evidence type="ECO:0000313" key="1">
    <source>
        <dbReference type="EMBL" id="KAG6461823.1"/>
    </source>
</evidence>
<protein>
    <submittedName>
        <fullName evidence="1">Uncharacterized protein</fullName>
    </submittedName>
</protein>
<evidence type="ECO:0000313" key="2">
    <source>
        <dbReference type="Proteomes" id="UP000791440"/>
    </source>
</evidence>
<reference evidence="1" key="1">
    <citation type="journal article" date="2016" name="Insect Biochem. Mol. Biol.">
        <title>Multifaceted biological insights from a draft genome sequence of the tobacco hornworm moth, Manduca sexta.</title>
        <authorList>
            <person name="Kanost M.R."/>
            <person name="Arrese E.L."/>
            <person name="Cao X."/>
            <person name="Chen Y.R."/>
            <person name="Chellapilla S."/>
            <person name="Goldsmith M.R."/>
            <person name="Grosse-Wilde E."/>
            <person name="Heckel D.G."/>
            <person name="Herndon N."/>
            <person name="Jiang H."/>
            <person name="Papanicolaou A."/>
            <person name="Qu J."/>
            <person name="Soulages J.L."/>
            <person name="Vogel H."/>
            <person name="Walters J."/>
            <person name="Waterhouse R.M."/>
            <person name="Ahn S.J."/>
            <person name="Almeida F.C."/>
            <person name="An C."/>
            <person name="Aqrawi P."/>
            <person name="Bretschneider A."/>
            <person name="Bryant W.B."/>
            <person name="Bucks S."/>
            <person name="Chao H."/>
            <person name="Chevignon G."/>
            <person name="Christen J.M."/>
            <person name="Clarke D.F."/>
            <person name="Dittmer N.T."/>
            <person name="Ferguson L.C.F."/>
            <person name="Garavelou S."/>
            <person name="Gordon K.H.J."/>
            <person name="Gunaratna R.T."/>
            <person name="Han Y."/>
            <person name="Hauser F."/>
            <person name="He Y."/>
            <person name="Heidel-Fischer H."/>
            <person name="Hirsh A."/>
            <person name="Hu Y."/>
            <person name="Jiang H."/>
            <person name="Kalra D."/>
            <person name="Klinner C."/>
            <person name="Konig C."/>
            <person name="Kovar C."/>
            <person name="Kroll A.R."/>
            <person name="Kuwar S.S."/>
            <person name="Lee S.L."/>
            <person name="Lehman R."/>
            <person name="Li K."/>
            <person name="Li Z."/>
            <person name="Liang H."/>
            <person name="Lovelace S."/>
            <person name="Lu Z."/>
            <person name="Mansfield J.H."/>
            <person name="McCulloch K.J."/>
            <person name="Mathew T."/>
            <person name="Morton B."/>
            <person name="Muzny D.M."/>
            <person name="Neunemann D."/>
            <person name="Ongeri F."/>
            <person name="Pauchet Y."/>
            <person name="Pu L.L."/>
            <person name="Pyrousis I."/>
            <person name="Rao X.J."/>
            <person name="Redding A."/>
            <person name="Roesel C."/>
            <person name="Sanchez-Gracia A."/>
            <person name="Schaack S."/>
            <person name="Shukla A."/>
            <person name="Tetreau G."/>
            <person name="Wang Y."/>
            <person name="Xiong G.H."/>
            <person name="Traut W."/>
            <person name="Walsh T.K."/>
            <person name="Worley K.C."/>
            <person name="Wu D."/>
            <person name="Wu W."/>
            <person name="Wu Y.Q."/>
            <person name="Zhang X."/>
            <person name="Zou Z."/>
            <person name="Zucker H."/>
            <person name="Briscoe A.D."/>
            <person name="Burmester T."/>
            <person name="Clem R.J."/>
            <person name="Feyereisen R."/>
            <person name="Grimmelikhuijzen C.J.P."/>
            <person name="Hamodrakas S.J."/>
            <person name="Hansson B.S."/>
            <person name="Huguet E."/>
            <person name="Jermiin L.S."/>
            <person name="Lan Q."/>
            <person name="Lehman H.K."/>
            <person name="Lorenzen M."/>
            <person name="Merzendorfer H."/>
            <person name="Michalopoulos I."/>
            <person name="Morton D.B."/>
            <person name="Muthukrishnan S."/>
            <person name="Oakeshott J.G."/>
            <person name="Palmer W."/>
            <person name="Park Y."/>
            <person name="Passarelli A.L."/>
            <person name="Rozas J."/>
            <person name="Schwartz L.M."/>
            <person name="Smith W."/>
            <person name="Southgate A."/>
            <person name="Vilcinskas A."/>
            <person name="Vogt R."/>
            <person name="Wang P."/>
            <person name="Werren J."/>
            <person name="Yu X.Q."/>
            <person name="Zhou J.J."/>
            <person name="Brown S.J."/>
            <person name="Scherer S.E."/>
            <person name="Richards S."/>
            <person name="Blissard G.W."/>
        </authorList>
    </citation>
    <scope>NUCLEOTIDE SEQUENCE</scope>
</reference>
<name>A0A922CYF5_MANSE</name>
<sequence>MFAICPGFTRTDMTLSQQMTMDEQVELFDRYKEYAPWQSAHDVGKAVVLLFSTGTTGTSYTVDGGKPPIVSPDRVNISIAFLDSL</sequence>
<accession>A0A922CYF5</accession>
<proteinExistence type="predicted"/>
<keyword evidence="2" id="KW-1185">Reference proteome</keyword>
<dbReference type="AlphaFoldDB" id="A0A922CYF5"/>
<reference evidence="1" key="2">
    <citation type="submission" date="2020-12" db="EMBL/GenBank/DDBJ databases">
        <authorList>
            <person name="Kanost M."/>
        </authorList>
    </citation>
    <scope>NUCLEOTIDE SEQUENCE</scope>
</reference>
<gene>
    <name evidence="1" type="ORF">O3G_MSEX012877</name>
</gene>
<organism evidence="1 2">
    <name type="scientific">Manduca sexta</name>
    <name type="common">Tobacco hawkmoth</name>
    <name type="synonym">Tobacco hornworm</name>
    <dbReference type="NCBI Taxonomy" id="7130"/>
    <lineage>
        <taxon>Eukaryota</taxon>
        <taxon>Metazoa</taxon>
        <taxon>Ecdysozoa</taxon>
        <taxon>Arthropoda</taxon>
        <taxon>Hexapoda</taxon>
        <taxon>Insecta</taxon>
        <taxon>Pterygota</taxon>
        <taxon>Neoptera</taxon>
        <taxon>Endopterygota</taxon>
        <taxon>Lepidoptera</taxon>
        <taxon>Glossata</taxon>
        <taxon>Ditrysia</taxon>
        <taxon>Bombycoidea</taxon>
        <taxon>Sphingidae</taxon>
        <taxon>Sphinginae</taxon>
        <taxon>Sphingini</taxon>
        <taxon>Manduca</taxon>
    </lineage>
</organism>
<comment type="caution">
    <text evidence="1">The sequence shown here is derived from an EMBL/GenBank/DDBJ whole genome shotgun (WGS) entry which is preliminary data.</text>
</comment>
<dbReference type="EMBL" id="JH668780">
    <property type="protein sequence ID" value="KAG6461823.1"/>
    <property type="molecule type" value="Genomic_DNA"/>
</dbReference>
<dbReference type="Proteomes" id="UP000791440">
    <property type="component" value="Unassembled WGS sequence"/>
</dbReference>